<sequence length="466" mass="54045">MCVNQDPNVVLTLLIHASTNVQQDWFIIPSQDVQVVPNRQQQLMNYTTLHNQIQEFSKLIEHHYENPYLVNANDESLLCCKASKQEAQEIKEIIQLYGKATGQVVNFEKSAMFFTRNTPRMLRGEISEVLDNMREAQSGKYLGLPMTFGRAKNQVFGYLNSKISSKLQGLCKASSAKIARFWWGGGESEKKVYRVRWSKLFEVKGKGEMGFRDLEASNMALLAKQIWRIVTNPNLLVSKVLKARYMKEIDWLEQQPPNNASWCWKSYVVAKGQCESMNRSLEPNLETSWEIRKHTVWKKFWSLNVKMKLKHFRWSCLQNGLDTNEAIYKRFGKGNKICHCCGEETETIEHIFFFCPKAKVVWKLAPVKWEGLVAMQGNLWRWWEAVMQSARKTQGEDRIRLTVNVLWQIWKARNKLTFQSEIVDAKLMVDKAQQEWIEYEAANESDSRANSSLEMEGQVLATMGAS</sequence>
<dbReference type="Pfam" id="PF13966">
    <property type="entry name" value="zf-RVT"/>
    <property type="match status" value="1"/>
</dbReference>
<reference evidence="3" key="1">
    <citation type="submission" date="2025-08" db="UniProtKB">
        <authorList>
            <consortium name="RefSeq"/>
        </authorList>
    </citation>
    <scope>IDENTIFICATION</scope>
    <source>
        <tissue evidence="3">Leaves</tissue>
    </source>
</reference>
<dbReference type="PANTHER" id="PTHR33116">
    <property type="entry name" value="REVERSE TRANSCRIPTASE ZINC-BINDING DOMAIN-CONTAINING PROTEIN-RELATED-RELATED"/>
    <property type="match status" value="1"/>
</dbReference>
<dbReference type="RefSeq" id="XP_071926080.1">
    <property type="nucleotide sequence ID" value="XM_072069979.1"/>
</dbReference>
<dbReference type="Proteomes" id="UP001652660">
    <property type="component" value="Chromosome 11c"/>
</dbReference>
<proteinExistence type="predicted"/>
<name>A0ABM4W2R9_COFAR</name>
<gene>
    <name evidence="3" type="primary">LOC140016455</name>
</gene>
<organism evidence="2 3">
    <name type="scientific">Coffea arabica</name>
    <name type="common">Arabian coffee</name>
    <dbReference type="NCBI Taxonomy" id="13443"/>
    <lineage>
        <taxon>Eukaryota</taxon>
        <taxon>Viridiplantae</taxon>
        <taxon>Streptophyta</taxon>
        <taxon>Embryophyta</taxon>
        <taxon>Tracheophyta</taxon>
        <taxon>Spermatophyta</taxon>
        <taxon>Magnoliopsida</taxon>
        <taxon>eudicotyledons</taxon>
        <taxon>Gunneridae</taxon>
        <taxon>Pentapetalae</taxon>
        <taxon>asterids</taxon>
        <taxon>lamiids</taxon>
        <taxon>Gentianales</taxon>
        <taxon>Rubiaceae</taxon>
        <taxon>Ixoroideae</taxon>
        <taxon>Gardenieae complex</taxon>
        <taxon>Bertiereae - Coffeeae clade</taxon>
        <taxon>Coffeeae</taxon>
        <taxon>Coffea</taxon>
    </lineage>
</organism>
<dbReference type="GeneID" id="140016455"/>
<dbReference type="InterPro" id="IPR026960">
    <property type="entry name" value="RVT-Znf"/>
</dbReference>
<feature type="domain" description="Reverse transcriptase zinc-binding" evidence="1">
    <location>
        <begin position="293"/>
        <end position="362"/>
    </location>
</feature>
<evidence type="ECO:0000313" key="3">
    <source>
        <dbReference type="RefSeq" id="XP_071926080.1"/>
    </source>
</evidence>
<protein>
    <recommendedName>
        <fullName evidence="1">Reverse transcriptase zinc-binding domain-containing protein</fullName>
    </recommendedName>
</protein>
<accession>A0ABM4W2R9</accession>
<keyword evidence="2" id="KW-1185">Reference proteome</keyword>
<dbReference type="PANTHER" id="PTHR33116:SF86">
    <property type="entry name" value="REVERSE TRANSCRIPTASE DOMAIN-CONTAINING PROTEIN"/>
    <property type="match status" value="1"/>
</dbReference>
<evidence type="ECO:0000259" key="1">
    <source>
        <dbReference type="Pfam" id="PF13966"/>
    </source>
</evidence>
<evidence type="ECO:0000313" key="2">
    <source>
        <dbReference type="Proteomes" id="UP001652660"/>
    </source>
</evidence>